<feature type="domain" description="Tryptophan synthase beta chain-like PALP" evidence="6">
    <location>
        <begin position="93"/>
        <end position="417"/>
    </location>
</feature>
<dbReference type="CDD" id="cd01560">
    <property type="entry name" value="Thr-synth_2"/>
    <property type="match status" value="1"/>
</dbReference>
<dbReference type="Gene3D" id="3.40.50.1100">
    <property type="match status" value="2"/>
</dbReference>
<reference evidence="8" key="1">
    <citation type="submission" date="2021-03" db="EMBL/GenBank/DDBJ databases">
        <title>Alkalibacter marinus sp. nov., isolated from tidal flat sediment.</title>
        <authorList>
            <person name="Namirimu T."/>
            <person name="Yang J.-A."/>
            <person name="Yang S.-H."/>
            <person name="Kim Y.-J."/>
            <person name="Kwon K.K."/>
        </authorList>
    </citation>
    <scope>NUCLEOTIDE SEQUENCE</scope>
    <source>
        <strain evidence="8">ES005</strain>
    </source>
</reference>
<dbReference type="NCBIfam" id="TIGR00260">
    <property type="entry name" value="thrC"/>
    <property type="match status" value="1"/>
</dbReference>
<dbReference type="InterPro" id="IPR001926">
    <property type="entry name" value="TrpB-like_PALP"/>
</dbReference>
<dbReference type="GO" id="GO:0009088">
    <property type="term" value="P:threonine biosynthetic process"/>
    <property type="evidence" value="ECO:0007669"/>
    <property type="project" value="UniProtKB-UniRule"/>
</dbReference>
<keyword evidence="9" id="KW-1185">Reference proteome</keyword>
<dbReference type="EMBL" id="CP071444">
    <property type="protein sequence ID" value="QSX08973.1"/>
    <property type="molecule type" value="Genomic_DNA"/>
</dbReference>
<dbReference type="Gene3D" id="3.90.1380.10">
    <property type="entry name" value="Threonine synthase, N-terminal domain"/>
    <property type="match status" value="1"/>
</dbReference>
<evidence type="ECO:0000259" key="7">
    <source>
        <dbReference type="Pfam" id="PF14821"/>
    </source>
</evidence>
<protein>
    <recommendedName>
        <fullName evidence="4">Threonine synthase</fullName>
        <ecNumber evidence="4">4.2.3.1</ecNumber>
    </recommendedName>
</protein>
<comment type="similarity">
    <text evidence="2">Belongs to the threonine synthase family.</text>
</comment>
<comment type="cofactor">
    <cofactor evidence="1 5">
        <name>pyridoxal 5'-phosphate</name>
        <dbReference type="ChEBI" id="CHEBI:597326"/>
    </cofactor>
</comment>
<evidence type="ECO:0000259" key="6">
    <source>
        <dbReference type="Pfam" id="PF00291"/>
    </source>
</evidence>
<sequence>MKYISTRSNQTALPSEAVLKGIASDGGLFVPEIFPSVPLSTLVHKSYQDLCFEIMSPYFDEFPEEELVSYIQQAYAKFLSPRVTPTVSFDSYHLLELFHGPTLAFKDVALSMLPHLMTGSASIQGVKDEIVVLTATSGDTGKAALEGFSDVKGTRVVVFYPKDGVSTIQKKQMTTQKGDNVHVVAIDGNFDDAQNGVKSIFSDKEFNETLKKKNHLLSSANSINIGRLVPQIVYYFASYSQAVQENQISLGDPINFVVPTGNFGNILAGYYAKQMGLPIKKLICASNENNVLYDFFATGKYNKNRPFILTSSPSMDILISSNFERLLYHVSQGDSQFINDAMKDLSTKGTYEVTPSMKKAIDEDFFGGYCTEEETGATIQKIYGQFGYVLDPHTAVAVKVYDDYVKETGDDTHSVILSTASPFKFTKSVYEAIFGSSSEDDIALISKLAKKTDLIIPADLLQMCESDDRHTSVCGKEDMKNCVNEILS</sequence>
<dbReference type="InterPro" id="IPR036052">
    <property type="entry name" value="TrpB-like_PALP_sf"/>
</dbReference>
<dbReference type="EC" id="4.2.3.1" evidence="4"/>
<proteinExistence type="inferred from homology"/>
<dbReference type="Pfam" id="PF14821">
    <property type="entry name" value="Thr_synth_N"/>
    <property type="match status" value="1"/>
</dbReference>
<dbReference type="GO" id="GO:0004795">
    <property type="term" value="F:threonine synthase activity"/>
    <property type="evidence" value="ECO:0007669"/>
    <property type="project" value="UniProtKB-UniRule"/>
</dbReference>
<dbReference type="PANTHER" id="PTHR43515">
    <property type="entry name" value="THREONINE SYNTHASE-LIKE 1"/>
    <property type="match status" value="1"/>
</dbReference>
<name>A0A974XIG9_9FIRM</name>
<keyword evidence="8" id="KW-0456">Lyase</keyword>
<dbReference type="PANTHER" id="PTHR43515:SF1">
    <property type="entry name" value="THREONINE SYNTHASE-LIKE 1"/>
    <property type="match status" value="1"/>
</dbReference>
<feature type="modified residue" description="N6-(pyridoxal phosphate)lysine" evidence="5">
    <location>
        <position position="106"/>
    </location>
</feature>
<dbReference type="GO" id="GO:0005737">
    <property type="term" value="C:cytoplasm"/>
    <property type="evidence" value="ECO:0007669"/>
    <property type="project" value="TreeGrafter"/>
</dbReference>
<dbReference type="InterPro" id="IPR029144">
    <property type="entry name" value="Thr_synth_N"/>
</dbReference>
<dbReference type="Pfam" id="PF00291">
    <property type="entry name" value="PALP"/>
    <property type="match status" value="1"/>
</dbReference>
<evidence type="ECO:0000256" key="1">
    <source>
        <dbReference type="ARBA" id="ARBA00001933"/>
    </source>
</evidence>
<dbReference type="SUPFAM" id="SSF53686">
    <property type="entry name" value="Tryptophan synthase beta subunit-like PLP-dependent enzymes"/>
    <property type="match status" value="1"/>
</dbReference>
<gene>
    <name evidence="8" type="ORF">J0B03_02575</name>
</gene>
<dbReference type="KEGG" id="alka:J0B03_02575"/>
<evidence type="ECO:0000256" key="4">
    <source>
        <dbReference type="NCBIfam" id="TIGR00260"/>
    </source>
</evidence>
<evidence type="ECO:0000313" key="9">
    <source>
        <dbReference type="Proteomes" id="UP000663499"/>
    </source>
</evidence>
<accession>A0A974XIG9</accession>
<dbReference type="AlphaFoldDB" id="A0A974XIG9"/>
<evidence type="ECO:0000256" key="3">
    <source>
        <dbReference type="ARBA" id="ARBA00022898"/>
    </source>
</evidence>
<feature type="domain" description="Threonine synthase N-terminal" evidence="7">
    <location>
        <begin position="2"/>
        <end position="75"/>
    </location>
</feature>
<evidence type="ECO:0000256" key="2">
    <source>
        <dbReference type="ARBA" id="ARBA00005517"/>
    </source>
</evidence>
<dbReference type="InterPro" id="IPR037158">
    <property type="entry name" value="Thr_synth_N_sf"/>
</dbReference>
<dbReference type="Proteomes" id="UP000663499">
    <property type="component" value="Chromosome"/>
</dbReference>
<dbReference type="RefSeq" id="WP_207300314.1">
    <property type="nucleotide sequence ID" value="NZ_CP071444.1"/>
</dbReference>
<keyword evidence="3 5" id="KW-0663">Pyridoxal phosphate</keyword>
<evidence type="ECO:0000313" key="8">
    <source>
        <dbReference type="EMBL" id="QSX08973.1"/>
    </source>
</evidence>
<organism evidence="8 9">
    <name type="scientific">Alkalibacter rhizosphaerae</name>
    <dbReference type="NCBI Taxonomy" id="2815577"/>
    <lineage>
        <taxon>Bacteria</taxon>
        <taxon>Bacillati</taxon>
        <taxon>Bacillota</taxon>
        <taxon>Clostridia</taxon>
        <taxon>Eubacteriales</taxon>
        <taxon>Eubacteriaceae</taxon>
        <taxon>Alkalibacter</taxon>
    </lineage>
</organism>
<evidence type="ECO:0000256" key="5">
    <source>
        <dbReference type="PIRSR" id="PIRSR604450-51"/>
    </source>
</evidence>
<dbReference type="InterPro" id="IPR004450">
    <property type="entry name" value="Thr_synthase-like"/>
</dbReference>